<organism evidence="2 3">
    <name type="scientific">Vibrio diabolicus</name>
    <dbReference type="NCBI Taxonomy" id="50719"/>
    <lineage>
        <taxon>Bacteria</taxon>
        <taxon>Pseudomonadati</taxon>
        <taxon>Pseudomonadota</taxon>
        <taxon>Gammaproteobacteria</taxon>
        <taxon>Vibrionales</taxon>
        <taxon>Vibrionaceae</taxon>
        <taxon>Vibrio</taxon>
        <taxon>Vibrio diabolicus subgroup</taxon>
    </lineage>
</organism>
<dbReference type="RefSeq" id="WP_203346917.1">
    <property type="nucleotide sequence ID" value="NZ_CP069195.1"/>
</dbReference>
<feature type="coiled-coil region" evidence="1">
    <location>
        <begin position="111"/>
        <end position="163"/>
    </location>
</feature>
<reference evidence="2 3" key="1">
    <citation type="submission" date="2021-01" db="EMBL/GenBank/DDBJ databases">
        <title>Characterization of a novel blaVMB-2- harboring plasmid in Vibrio diabolicus.</title>
        <authorList>
            <person name="Liu M."/>
        </authorList>
    </citation>
    <scope>NUCLEOTIDE SEQUENCE [LARGE SCALE GENOMIC DNA]</scope>
    <source>
        <strain evidence="2 3">SLV18</strain>
    </source>
</reference>
<sequence>MAQNKNSLKNLSKQSAQSHTKGIKAFTARLNCLNKIVIDRKANFIPMGDLPSAIKAFYEEDTWIPESEDKESMKVTKNVIYAKHEQNEVLLKDLKLLLEDIKSPRSTKKVFDEQELEIKKLENQVKNLAAENLRIEIKYKNIIDRLKAELQISETNKNRYKQLLENNSEVIPFPKR</sequence>
<dbReference type="AlphaFoldDB" id="A0AA92LSR0"/>
<gene>
    <name evidence="2" type="ORF">JOS67_03225</name>
</gene>
<keyword evidence="1" id="KW-0175">Coiled coil</keyword>
<proteinExistence type="predicted"/>
<dbReference type="Proteomes" id="UP000596337">
    <property type="component" value="Chromosome 1"/>
</dbReference>
<dbReference type="EMBL" id="CP069195">
    <property type="protein sequence ID" value="QRG83342.1"/>
    <property type="molecule type" value="Genomic_DNA"/>
</dbReference>
<name>A0AA92LSR0_9VIBR</name>
<evidence type="ECO:0000256" key="1">
    <source>
        <dbReference type="SAM" id="Coils"/>
    </source>
</evidence>
<protein>
    <submittedName>
        <fullName evidence="2">Uncharacterized protein</fullName>
    </submittedName>
</protein>
<evidence type="ECO:0000313" key="3">
    <source>
        <dbReference type="Proteomes" id="UP000596337"/>
    </source>
</evidence>
<accession>A0AA92LSR0</accession>
<evidence type="ECO:0000313" key="2">
    <source>
        <dbReference type="EMBL" id="QRG83342.1"/>
    </source>
</evidence>